<dbReference type="AlphaFoldDB" id="A0A7W9B8X6"/>
<keyword evidence="2" id="KW-1185">Reference proteome</keyword>
<evidence type="ECO:0000313" key="1">
    <source>
        <dbReference type="EMBL" id="MBB5708380.1"/>
    </source>
</evidence>
<dbReference type="Proteomes" id="UP000537161">
    <property type="component" value="Unassembled WGS sequence"/>
</dbReference>
<proteinExistence type="predicted"/>
<comment type="caution">
    <text evidence="1">The sequence shown here is derived from an EMBL/GenBank/DDBJ whole genome shotgun (WGS) entry which is preliminary data.</text>
</comment>
<dbReference type="EMBL" id="JACIJH010000017">
    <property type="protein sequence ID" value="MBB5708380.1"/>
    <property type="molecule type" value="Genomic_DNA"/>
</dbReference>
<protein>
    <submittedName>
        <fullName evidence="1">Uncharacterized protein</fullName>
    </submittedName>
</protein>
<organism evidence="1 2">
    <name type="scientific">Sphingopyxis panaciterrulae</name>
    <dbReference type="NCBI Taxonomy" id="462372"/>
    <lineage>
        <taxon>Bacteria</taxon>
        <taxon>Pseudomonadati</taxon>
        <taxon>Pseudomonadota</taxon>
        <taxon>Alphaproteobacteria</taxon>
        <taxon>Sphingomonadales</taxon>
        <taxon>Sphingomonadaceae</taxon>
        <taxon>Sphingopyxis</taxon>
    </lineage>
</organism>
<gene>
    <name evidence="1" type="ORF">FHR21_003764</name>
</gene>
<sequence length="87" mass="9708">MSHMTFVRSVAVNANRLVGAREEQRSGERETILIRNHRKPAGSYYLFVICFNTGASLSKDGNHFGVDWAVGSGERDSYGRARRMGAM</sequence>
<evidence type="ECO:0000313" key="2">
    <source>
        <dbReference type="Proteomes" id="UP000537161"/>
    </source>
</evidence>
<name>A0A7W9B8X6_9SPHN</name>
<reference evidence="1 2" key="1">
    <citation type="submission" date="2020-08" db="EMBL/GenBank/DDBJ databases">
        <title>Genomic Encyclopedia of Type Strains, Phase IV (KMG-IV): sequencing the most valuable type-strain genomes for metagenomic binning, comparative biology and taxonomic classification.</title>
        <authorList>
            <person name="Goeker M."/>
        </authorList>
    </citation>
    <scope>NUCLEOTIDE SEQUENCE [LARGE SCALE GENOMIC DNA]</scope>
    <source>
        <strain evidence="1 2">DSM 27163</strain>
    </source>
</reference>
<accession>A0A7W9B8X6</accession>